<evidence type="ECO:0000259" key="4">
    <source>
        <dbReference type="PROSITE" id="PS50977"/>
    </source>
</evidence>
<dbReference type="RefSeq" id="WP_007897799.1">
    <property type="nucleotide sequence ID" value="NZ_CP166004.1"/>
</dbReference>
<evidence type="ECO:0000313" key="5">
    <source>
        <dbReference type="EMBL" id="NYV41647.1"/>
    </source>
</evidence>
<protein>
    <submittedName>
        <fullName evidence="5">TetR/AcrR family transcriptional regulator</fullName>
    </submittedName>
</protein>
<feature type="compositionally biased region" description="Basic and acidic residues" evidence="3">
    <location>
        <begin position="28"/>
        <end position="43"/>
    </location>
</feature>
<dbReference type="InterPro" id="IPR050109">
    <property type="entry name" value="HTH-type_TetR-like_transc_reg"/>
</dbReference>
<dbReference type="PROSITE" id="PS50977">
    <property type="entry name" value="HTH_TETR_2"/>
    <property type="match status" value="1"/>
</dbReference>
<comment type="caution">
    <text evidence="5">The sequence shown here is derived from an EMBL/GenBank/DDBJ whole genome shotgun (WGS) entry which is preliminary data.</text>
</comment>
<dbReference type="InterPro" id="IPR001647">
    <property type="entry name" value="HTH_TetR"/>
</dbReference>
<dbReference type="Proteomes" id="UP000548673">
    <property type="component" value="Unassembled WGS sequence"/>
</dbReference>
<name>A0A853GXK3_CROSK</name>
<dbReference type="PANTHER" id="PTHR30055">
    <property type="entry name" value="HTH-TYPE TRANSCRIPTIONAL REGULATOR RUTR"/>
    <property type="match status" value="1"/>
</dbReference>
<reference evidence="5 6" key="1">
    <citation type="submission" date="2020-05" db="EMBL/GenBank/DDBJ databases">
        <title>The draft genome of Cronobacter sakazakii strain 145005.</title>
        <authorList>
            <person name="Yang J."/>
            <person name="Liu L."/>
            <person name="Feng Y."/>
            <person name="Zong Z."/>
        </authorList>
    </citation>
    <scope>NUCLEOTIDE SEQUENCE [LARGE SCALE GENOMIC DNA]</scope>
    <source>
        <strain evidence="5 6">145005</strain>
    </source>
</reference>
<organism evidence="5 6">
    <name type="scientific">Cronobacter sakazakii</name>
    <name type="common">Enterobacter sakazakii</name>
    <dbReference type="NCBI Taxonomy" id="28141"/>
    <lineage>
        <taxon>Bacteria</taxon>
        <taxon>Pseudomonadati</taxon>
        <taxon>Pseudomonadota</taxon>
        <taxon>Gammaproteobacteria</taxon>
        <taxon>Enterobacterales</taxon>
        <taxon>Enterobacteriaceae</taxon>
        <taxon>Cronobacter</taxon>
    </lineage>
</organism>
<gene>
    <name evidence="5" type="ORF">HRR37_04400</name>
</gene>
<dbReference type="PANTHER" id="PTHR30055:SF146">
    <property type="entry name" value="HTH-TYPE TRANSCRIPTIONAL DUAL REGULATOR CECR"/>
    <property type="match status" value="1"/>
</dbReference>
<evidence type="ECO:0000256" key="2">
    <source>
        <dbReference type="PROSITE-ProRule" id="PRU00335"/>
    </source>
</evidence>
<evidence type="ECO:0000256" key="1">
    <source>
        <dbReference type="ARBA" id="ARBA00023125"/>
    </source>
</evidence>
<dbReference type="Gene3D" id="1.10.357.10">
    <property type="entry name" value="Tetracycline Repressor, domain 2"/>
    <property type="match status" value="1"/>
</dbReference>
<feature type="DNA-binding region" description="H-T-H motif" evidence="2">
    <location>
        <begin position="72"/>
        <end position="91"/>
    </location>
</feature>
<dbReference type="Pfam" id="PF00440">
    <property type="entry name" value="TetR_N"/>
    <property type="match status" value="1"/>
</dbReference>
<keyword evidence="1 2" id="KW-0238">DNA-binding</keyword>
<proteinExistence type="predicted"/>
<sequence>MRDKRDENAWCDTFAVWLAVSLRRSRNPGREDLQTDADHPENRKPKRGIATRRRLLKHACAEFARLGYHSTKVSNIVKASGLSQPTFYLYFASKEAAYEELVSEFRLRLERLTETLLIRDRVEGEALVKSVQNSFLKLLNFLAEDKALTEIGFFQPPGCTQTKATLVNAIASNIAKEQSLGLFRDDIDALHMARCCVGMIDQMARVPADEATPEALALGCAQLLCEGIWLSRHHHAV</sequence>
<accession>A0A853GXK3</accession>
<evidence type="ECO:0000313" key="6">
    <source>
        <dbReference type="Proteomes" id="UP000548673"/>
    </source>
</evidence>
<evidence type="ECO:0000256" key="3">
    <source>
        <dbReference type="SAM" id="MobiDB-lite"/>
    </source>
</evidence>
<dbReference type="GO" id="GO:0003700">
    <property type="term" value="F:DNA-binding transcription factor activity"/>
    <property type="evidence" value="ECO:0007669"/>
    <property type="project" value="TreeGrafter"/>
</dbReference>
<dbReference type="EMBL" id="JABTXY010000012">
    <property type="protein sequence ID" value="NYV41647.1"/>
    <property type="molecule type" value="Genomic_DNA"/>
</dbReference>
<dbReference type="GO" id="GO:0000976">
    <property type="term" value="F:transcription cis-regulatory region binding"/>
    <property type="evidence" value="ECO:0007669"/>
    <property type="project" value="TreeGrafter"/>
</dbReference>
<dbReference type="InterPro" id="IPR009057">
    <property type="entry name" value="Homeodomain-like_sf"/>
</dbReference>
<dbReference type="SUPFAM" id="SSF46689">
    <property type="entry name" value="Homeodomain-like"/>
    <property type="match status" value="1"/>
</dbReference>
<dbReference type="AlphaFoldDB" id="A0A853GXK3"/>
<feature type="region of interest" description="Disordered" evidence="3">
    <location>
        <begin position="28"/>
        <end position="48"/>
    </location>
</feature>
<dbReference type="KEGG" id="csj:CSK29544_01538"/>
<feature type="domain" description="HTH tetR-type" evidence="4">
    <location>
        <begin position="49"/>
        <end position="109"/>
    </location>
</feature>